<evidence type="ECO:0000313" key="2">
    <source>
        <dbReference type="EMBL" id="RAU20743.1"/>
    </source>
</evidence>
<protein>
    <submittedName>
        <fullName evidence="2">Uncharacterized protein</fullName>
    </submittedName>
</protein>
<organism evidence="2 3">
    <name type="scientific">Paramagnetospirillum kuznetsovii</name>
    <dbReference type="NCBI Taxonomy" id="2053833"/>
    <lineage>
        <taxon>Bacteria</taxon>
        <taxon>Pseudomonadati</taxon>
        <taxon>Pseudomonadota</taxon>
        <taxon>Alphaproteobacteria</taxon>
        <taxon>Rhodospirillales</taxon>
        <taxon>Magnetospirillaceae</taxon>
        <taxon>Paramagnetospirillum</taxon>
    </lineage>
</organism>
<gene>
    <name evidence="2" type="ORF">CU669_16805</name>
</gene>
<dbReference type="RefSeq" id="WP_112146749.1">
    <property type="nucleotide sequence ID" value="NZ_PGTO01000017.1"/>
</dbReference>
<dbReference type="AlphaFoldDB" id="A0A364NUJ2"/>
<feature type="region of interest" description="Disordered" evidence="1">
    <location>
        <begin position="76"/>
        <end position="103"/>
    </location>
</feature>
<keyword evidence="3" id="KW-1185">Reference proteome</keyword>
<evidence type="ECO:0000313" key="3">
    <source>
        <dbReference type="Proteomes" id="UP000251075"/>
    </source>
</evidence>
<comment type="caution">
    <text evidence="2">The sequence shown here is derived from an EMBL/GenBank/DDBJ whole genome shotgun (WGS) entry which is preliminary data.</text>
</comment>
<dbReference type="Proteomes" id="UP000251075">
    <property type="component" value="Unassembled WGS sequence"/>
</dbReference>
<name>A0A364NUJ2_9PROT</name>
<sequence>MALDDGSVKQSGKKVVKAAISMPPDENLRLLEMEDLAMKAGLKVTLSQICRAALQLLYEVEPADRLKLIAAVQTFSPGPPKGAPRKWSGVRRPRVPGLPPAND</sequence>
<dbReference type="EMBL" id="PGTO01000017">
    <property type="protein sequence ID" value="RAU20743.1"/>
    <property type="molecule type" value="Genomic_DNA"/>
</dbReference>
<proteinExistence type="predicted"/>
<evidence type="ECO:0000256" key="1">
    <source>
        <dbReference type="SAM" id="MobiDB-lite"/>
    </source>
</evidence>
<reference evidence="2 3" key="1">
    <citation type="submission" date="2017-11" db="EMBL/GenBank/DDBJ databases">
        <title>Draft genome sequence of magnetotactic bacterium Magnetospirillum kuznetsovii LBB-42.</title>
        <authorList>
            <person name="Grouzdev D.S."/>
            <person name="Rysina M.S."/>
            <person name="Baslerov R.V."/>
            <person name="Koziaeva V."/>
        </authorList>
    </citation>
    <scope>NUCLEOTIDE SEQUENCE [LARGE SCALE GENOMIC DNA]</scope>
    <source>
        <strain evidence="2 3">LBB-42</strain>
    </source>
</reference>
<accession>A0A364NUJ2</accession>